<organism evidence="1 2">
    <name type="scientific">Liparis tanakae</name>
    <name type="common">Tanaka's snailfish</name>
    <dbReference type="NCBI Taxonomy" id="230148"/>
    <lineage>
        <taxon>Eukaryota</taxon>
        <taxon>Metazoa</taxon>
        <taxon>Chordata</taxon>
        <taxon>Craniata</taxon>
        <taxon>Vertebrata</taxon>
        <taxon>Euteleostomi</taxon>
        <taxon>Actinopterygii</taxon>
        <taxon>Neopterygii</taxon>
        <taxon>Teleostei</taxon>
        <taxon>Neoteleostei</taxon>
        <taxon>Acanthomorphata</taxon>
        <taxon>Eupercaria</taxon>
        <taxon>Perciformes</taxon>
        <taxon>Cottioidei</taxon>
        <taxon>Cottales</taxon>
        <taxon>Liparidae</taxon>
        <taxon>Liparis</taxon>
    </lineage>
</organism>
<evidence type="ECO:0000313" key="1">
    <source>
        <dbReference type="EMBL" id="TNN64873.1"/>
    </source>
</evidence>
<sequence length="89" mass="9585">MDHSDTLWQQLVTQWRGGEGRGVGWTSAVAGASVSAAQRWPLLRPTLLVPRHGAGVRLLNCGVPECLARPLESTGNLCSQSEMQEDTEG</sequence>
<protein>
    <submittedName>
        <fullName evidence="1">Uncharacterized protein</fullName>
    </submittedName>
</protein>
<dbReference type="EMBL" id="SRLO01000244">
    <property type="protein sequence ID" value="TNN64873.1"/>
    <property type="molecule type" value="Genomic_DNA"/>
</dbReference>
<dbReference type="AlphaFoldDB" id="A0A4Z2HIW0"/>
<evidence type="ECO:0000313" key="2">
    <source>
        <dbReference type="Proteomes" id="UP000314294"/>
    </source>
</evidence>
<comment type="caution">
    <text evidence="1">The sequence shown here is derived from an EMBL/GenBank/DDBJ whole genome shotgun (WGS) entry which is preliminary data.</text>
</comment>
<keyword evidence="2" id="KW-1185">Reference proteome</keyword>
<dbReference type="Proteomes" id="UP000314294">
    <property type="component" value="Unassembled WGS sequence"/>
</dbReference>
<reference evidence="1 2" key="1">
    <citation type="submission" date="2019-03" db="EMBL/GenBank/DDBJ databases">
        <title>First draft genome of Liparis tanakae, snailfish: a comprehensive survey of snailfish specific genes.</title>
        <authorList>
            <person name="Kim W."/>
            <person name="Song I."/>
            <person name="Jeong J.-H."/>
            <person name="Kim D."/>
            <person name="Kim S."/>
            <person name="Ryu S."/>
            <person name="Song J.Y."/>
            <person name="Lee S.K."/>
        </authorList>
    </citation>
    <scope>NUCLEOTIDE SEQUENCE [LARGE SCALE GENOMIC DNA]</scope>
    <source>
        <tissue evidence="1">Muscle</tissue>
    </source>
</reference>
<name>A0A4Z2HIW0_9TELE</name>
<proteinExistence type="predicted"/>
<accession>A0A4Z2HIW0</accession>
<gene>
    <name evidence="1" type="ORF">EYF80_024871</name>
</gene>